<dbReference type="GO" id="GO:0004034">
    <property type="term" value="F:aldose 1-epimerase activity"/>
    <property type="evidence" value="ECO:0007669"/>
    <property type="project" value="UniProtKB-EC"/>
</dbReference>
<evidence type="ECO:0000256" key="6">
    <source>
        <dbReference type="ARBA" id="ARBA00022490"/>
    </source>
</evidence>
<evidence type="ECO:0000313" key="15">
    <source>
        <dbReference type="EMBL" id="SFR54618.1"/>
    </source>
</evidence>
<dbReference type="AlphaFoldDB" id="A0A1I6HJN1"/>
<dbReference type="EMBL" id="FOYQ01000002">
    <property type="protein sequence ID" value="SFR54618.1"/>
    <property type="molecule type" value="Genomic_DNA"/>
</dbReference>
<evidence type="ECO:0000256" key="13">
    <source>
        <dbReference type="PIRSR" id="PIRSR005096-2"/>
    </source>
</evidence>
<dbReference type="GO" id="GO:0033499">
    <property type="term" value="P:galactose catabolic process via UDP-galactose, Leloir pathway"/>
    <property type="evidence" value="ECO:0007669"/>
    <property type="project" value="TreeGrafter"/>
</dbReference>
<gene>
    <name evidence="15" type="ORF">SAMN04490243_2820</name>
</gene>
<comment type="catalytic activity">
    <reaction evidence="11">
        <text>alpha-D-glucose = beta-D-glucose</text>
        <dbReference type="Rhea" id="RHEA:10264"/>
        <dbReference type="ChEBI" id="CHEBI:15903"/>
        <dbReference type="ChEBI" id="CHEBI:17925"/>
        <dbReference type="EC" id="5.1.3.3"/>
    </reaction>
</comment>
<evidence type="ECO:0000256" key="14">
    <source>
        <dbReference type="PIRSR" id="PIRSR005096-3"/>
    </source>
</evidence>
<comment type="subunit">
    <text evidence="5">Monomer.</text>
</comment>
<dbReference type="InterPro" id="IPR011013">
    <property type="entry name" value="Gal_mutarotase_sf_dom"/>
</dbReference>
<dbReference type="PIRSF" id="PIRSF005096">
    <property type="entry name" value="GALM"/>
    <property type="match status" value="1"/>
</dbReference>
<dbReference type="GO" id="GO:0030246">
    <property type="term" value="F:carbohydrate binding"/>
    <property type="evidence" value="ECO:0007669"/>
    <property type="project" value="InterPro"/>
</dbReference>
<dbReference type="NCBIfam" id="NF008277">
    <property type="entry name" value="PRK11055.1"/>
    <property type="match status" value="1"/>
</dbReference>
<dbReference type="CDD" id="cd09019">
    <property type="entry name" value="galactose_mutarotase_like"/>
    <property type="match status" value="1"/>
</dbReference>
<dbReference type="FunFam" id="2.70.98.10:FF:000003">
    <property type="entry name" value="Aldose 1-epimerase"/>
    <property type="match status" value="1"/>
</dbReference>
<comment type="similarity">
    <text evidence="4 11">Belongs to the aldose epimerase family.</text>
</comment>
<protein>
    <recommendedName>
        <fullName evidence="11">Aldose 1-epimerase</fullName>
        <ecNumber evidence="11">5.1.3.3</ecNumber>
    </recommendedName>
</protein>
<reference evidence="15 16" key="1">
    <citation type="submission" date="2016-10" db="EMBL/GenBank/DDBJ databases">
        <authorList>
            <person name="de Groot N.N."/>
        </authorList>
    </citation>
    <scope>NUCLEOTIDE SEQUENCE [LARGE SCALE GENOMIC DNA]</scope>
    <source>
        <strain evidence="15 16">DSM 21019</strain>
    </source>
</reference>
<evidence type="ECO:0000256" key="12">
    <source>
        <dbReference type="PIRSR" id="PIRSR005096-1"/>
    </source>
</evidence>
<accession>A0A1I6HJN1</accession>
<evidence type="ECO:0000256" key="9">
    <source>
        <dbReference type="ARBA" id="ARBA00023235"/>
    </source>
</evidence>
<sequence>MSQASSAAGSITSSVFGTMEDGRQVTRYTLVNTQGMAVDILDYGGIITRWTAPDREGNYQDVVLGFETLEPYLERHPYFGALVGRYANRIALGKFTLDDKEYTLATNNGPNHLHGGDYGFDRKLWKAEVKANPDSLQLQLEYLSPDGEEGFPGNLRTRVLYSLSNDNTLSVEYQATTDRPTVLNLTQHTYFNLSGNFNTSITDHNLQLQAESLLEVDADLIPTGNILPVEGTPFDFREVREIGADIDADHPQIKLAGGYDHCWIFTDGINRDKPAAQAYHPLSGRLLEVFTDQPAIQVYTANFLQGKLRAKGGGTYPYRAGLCLETQHYPDAPNRPEFPSTRLDPGLVFTSKTSFRFSVK</sequence>
<dbReference type="GO" id="GO:0006006">
    <property type="term" value="P:glucose metabolic process"/>
    <property type="evidence" value="ECO:0007669"/>
    <property type="project" value="TreeGrafter"/>
</dbReference>
<evidence type="ECO:0000256" key="11">
    <source>
        <dbReference type="PIRNR" id="PIRNR005096"/>
    </source>
</evidence>
<evidence type="ECO:0000256" key="8">
    <source>
        <dbReference type="ARBA" id="ARBA00022837"/>
    </source>
</evidence>
<evidence type="ECO:0000256" key="3">
    <source>
        <dbReference type="ARBA" id="ARBA00005028"/>
    </source>
</evidence>
<dbReference type="GO" id="GO:0005737">
    <property type="term" value="C:cytoplasm"/>
    <property type="evidence" value="ECO:0007669"/>
    <property type="project" value="UniProtKB-SubCell"/>
</dbReference>
<proteinExistence type="inferred from homology"/>
<evidence type="ECO:0000256" key="10">
    <source>
        <dbReference type="ARBA" id="ARBA00023277"/>
    </source>
</evidence>
<comment type="pathway">
    <text evidence="3 11">Carbohydrate metabolism; hexose metabolism.</text>
</comment>
<dbReference type="InterPro" id="IPR008183">
    <property type="entry name" value="Aldose_1/G6P_1-epimerase"/>
</dbReference>
<dbReference type="RefSeq" id="WP_245759841.1">
    <property type="nucleotide sequence ID" value="NZ_FOYQ01000002.1"/>
</dbReference>
<comment type="subcellular location">
    <subcellularLocation>
        <location evidence="2">Cytoplasm</location>
    </subcellularLocation>
</comment>
<dbReference type="SUPFAM" id="SSF74650">
    <property type="entry name" value="Galactose mutarotase-like"/>
    <property type="match status" value="1"/>
</dbReference>
<dbReference type="Proteomes" id="UP000199534">
    <property type="component" value="Unassembled WGS sequence"/>
</dbReference>
<keyword evidence="7" id="KW-0597">Phosphoprotein</keyword>
<feature type="binding site" evidence="13">
    <location>
        <position position="260"/>
    </location>
    <ligand>
        <name>beta-D-galactose</name>
        <dbReference type="ChEBI" id="CHEBI:27667"/>
    </ligand>
</feature>
<keyword evidence="10 11" id="KW-0119">Carbohydrate metabolism</keyword>
<keyword evidence="9 11" id="KW-0413">Isomerase</keyword>
<feature type="active site" description="Proton donor" evidence="12">
    <location>
        <position position="188"/>
    </location>
</feature>
<evidence type="ECO:0000256" key="2">
    <source>
        <dbReference type="ARBA" id="ARBA00004496"/>
    </source>
</evidence>
<name>A0A1I6HJN1_9FLAO</name>
<evidence type="ECO:0000256" key="1">
    <source>
        <dbReference type="ARBA" id="ARBA00001913"/>
    </source>
</evidence>
<evidence type="ECO:0000256" key="5">
    <source>
        <dbReference type="ARBA" id="ARBA00011245"/>
    </source>
</evidence>
<dbReference type="UniPathway" id="UPA00242"/>
<dbReference type="EC" id="5.1.3.3" evidence="11"/>
<dbReference type="InterPro" id="IPR015443">
    <property type="entry name" value="Aldose_1-epimerase"/>
</dbReference>
<dbReference type="Pfam" id="PF01263">
    <property type="entry name" value="Aldose_epim"/>
    <property type="match status" value="1"/>
</dbReference>
<evidence type="ECO:0000313" key="16">
    <source>
        <dbReference type="Proteomes" id="UP000199534"/>
    </source>
</evidence>
<keyword evidence="8" id="KW-0106">Calcium</keyword>
<feature type="active site" description="Proton acceptor" evidence="12">
    <location>
        <position position="325"/>
    </location>
</feature>
<feature type="binding site" evidence="14">
    <location>
        <begin position="88"/>
        <end position="89"/>
    </location>
    <ligand>
        <name>beta-D-galactose</name>
        <dbReference type="ChEBI" id="CHEBI:27667"/>
    </ligand>
</feature>
<dbReference type="InterPro" id="IPR014718">
    <property type="entry name" value="GH-type_carb-bd"/>
</dbReference>
<dbReference type="InterPro" id="IPR047215">
    <property type="entry name" value="Galactose_mutarotase-like"/>
</dbReference>
<dbReference type="PANTHER" id="PTHR10091:SF0">
    <property type="entry name" value="GALACTOSE MUTAROTASE"/>
    <property type="match status" value="1"/>
</dbReference>
<feature type="binding site" evidence="14">
    <location>
        <begin position="188"/>
        <end position="190"/>
    </location>
    <ligand>
        <name>beta-D-galactose</name>
        <dbReference type="ChEBI" id="CHEBI:27667"/>
    </ligand>
</feature>
<dbReference type="STRING" id="400055.SAMN04490243_2820"/>
<organism evidence="15 16">
    <name type="scientific">Robiginitalea myxolifaciens</name>
    <dbReference type="NCBI Taxonomy" id="400055"/>
    <lineage>
        <taxon>Bacteria</taxon>
        <taxon>Pseudomonadati</taxon>
        <taxon>Bacteroidota</taxon>
        <taxon>Flavobacteriia</taxon>
        <taxon>Flavobacteriales</taxon>
        <taxon>Flavobacteriaceae</taxon>
        <taxon>Robiginitalea</taxon>
    </lineage>
</organism>
<keyword evidence="16" id="KW-1185">Reference proteome</keyword>
<dbReference type="PANTHER" id="PTHR10091">
    <property type="entry name" value="ALDOSE-1-EPIMERASE"/>
    <property type="match status" value="1"/>
</dbReference>
<evidence type="ECO:0000256" key="4">
    <source>
        <dbReference type="ARBA" id="ARBA00006206"/>
    </source>
</evidence>
<dbReference type="Gene3D" id="2.70.98.10">
    <property type="match status" value="1"/>
</dbReference>
<evidence type="ECO:0000256" key="7">
    <source>
        <dbReference type="ARBA" id="ARBA00022553"/>
    </source>
</evidence>
<comment type="cofactor">
    <cofactor evidence="1">
        <name>Ca(2+)</name>
        <dbReference type="ChEBI" id="CHEBI:29108"/>
    </cofactor>
</comment>
<keyword evidence="6" id="KW-0963">Cytoplasm</keyword>